<dbReference type="InterPro" id="IPR036196">
    <property type="entry name" value="Ptyr_pPase_sf"/>
</dbReference>
<dbReference type="AlphaFoldDB" id="A0A225DGR8"/>
<feature type="domain" description="Phosphotyrosine protein phosphatase I" evidence="2">
    <location>
        <begin position="3"/>
        <end position="128"/>
    </location>
</feature>
<dbReference type="OrthoDB" id="9784339at2"/>
<comment type="caution">
    <text evidence="3">The sequence shown here is derived from an EMBL/GenBank/DDBJ whole genome shotgun (WGS) entry which is preliminary data.</text>
</comment>
<reference evidence="4" key="1">
    <citation type="submission" date="2017-06" db="EMBL/GenBank/DDBJ databases">
        <title>Genome analysis of Fimbriiglobus ruber SP5, the first member of the order Planctomycetales with confirmed chitinolytic capability.</title>
        <authorList>
            <person name="Ravin N.V."/>
            <person name="Rakitin A.L."/>
            <person name="Ivanova A.A."/>
            <person name="Beletsky A.V."/>
            <person name="Kulichevskaya I.S."/>
            <person name="Mardanov A.V."/>
            <person name="Dedysh S.N."/>
        </authorList>
    </citation>
    <scope>NUCLEOTIDE SEQUENCE [LARGE SCALE GENOMIC DNA]</scope>
    <source>
        <strain evidence="4">SP5</strain>
    </source>
</reference>
<dbReference type="EMBL" id="NIDE01000013">
    <property type="protein sequence ID" value="OWK38874.1"/>
    <property type="molecule type" value="Genomic_DNA"/>
</dbReference>
<evidence type="ECO:0000256" key="1">
    <source>
        <dbReference type="ARBA" id="ARBA00022849"/>
    </source>
</evidence>
<gene>
    <name evidence="3" type="ORF">FRUB_06379</name>
</gene>
<keyword evidence="1" id="KW-0059">Arsenical resistance</keyword>
<dbReference type="GO" id="GO:0046685">
    <property type="term" value="P:response to arsenic-containing substance"/>
    <property type="evidence" value="ECO:0007669"/>
    <property type="project" value="UniProtKB-KW"/>
</dbReference>
<dbReference type="RefSeq" id="WP_088257229.1">
    <property type="nucleotide sequence ID" value="NZ_NIDE01000013.1"/>
</dbReference>
<keyword evidence="4" id="KW-1185">Reference proteome</keyword>
<protein>
    <submittedName>
        <fullName evidence="3">Arsenate reductase</fullName>
    </submittedName>
</protein>
<proteinExistence type="predicted"/>
<dbReference type="PANTHER" id="PTHR43428">
    <property type="entry name" value="ARSENATE REDUCTASE"/>
    <property type="match status" value="1"/>
</dbReference>
<name>A0A225DGR8_9BACT</name>
<dbReference type="InterPro" id="IPR023485">
    <property type="entry name" value="Ptyr_pPase"/>
</dbReference>
<dbReference type="Gene3D" id="3.40.50.2300">
    <property type="match status" value="1"/>
</dbReference>
<dbReference type="SMART" id="SM00226">
    <property type="entry name" value="LMWPc"/>
    <property type="match status" value="1"/>
</dbReference>
<dbReference type="SUPFAM" id="SSF52788">
    <property type="entry name" value="Phosphotyrosine protein phosphatases I"/>
    <property type="match status" value="1"/>
</dbReference>
<dbReference type="Proteomes" id="UP000214646">
    <property type="component" value="Unassembled WGS sequence"/>
</dbReference>
<evidence type="ECO:0000259" key="2">
    <source>
        <dbReference type="SMART" id="SM00226"/>
    </source>
</evidence>
<dbReference type="Pfam" id="PF01451">
    <property type="entry name" value="LMWPc"/>
    <property type="match status" value="1"/>
</dbReference>
<sequence length="138" mass="14798">MSLRVIFVCVENSNRSQMAQAFAIMHGGAGVEALSAGSRPSGRVNPKAVAAMAELGYDLSTHASKGLEEFNGQPFDAAVTMGCGDACPLVRATRRIDWQIPDPRDMTPDQFREVRDLVGEKVKALLAELRADPHSGEG</sequence>
<evidence type="ECO:0000313" key="3">
    <source>
        <dbReference type="EMBL" id="OWK38874.1"/>
    </source>
</evidence>
<accession>A0A225DGR8</accession>
<dbReference type="PANTHER" id="PTHR43428:SF1">
    <property type="entry name" value="ARSENATE REDUCTASE"/>
    <property type="match status" value="1"/>
</dbReference>
<organism evidence="3 4">
    <name type="scientific">Fimbriiglobus ruber</name>
    <dbReference type="NCBI Taxonomy" id="1908690"/>
    <lineage>
        <taxon>Bacteria</taxon>
        <taxon>Pseudomonadati</taxon>
        <taxon>Planctomycetota</taxon>
        <taxon>Planctomycetia</taxon>
        <taxon>Gemmatales</taxon>
        <taxon>Gemmataceae</taxon>
        <taxon>Fimbriiglobus</taxon>
    </lineage>
</organism>
<dbReference type="CDD" id="cd16345">
    <property type="entry name" value="LMWP_ArsC"/>
    <property type="match status" value="1"/>
</dbReference>
<evidence type="ECO:0000313" key="4">
    <source>
        <dbReference type="Proteomes" id="UP000214646"/>
    </source>
</evidence>